<evidence type="ECO:0000313" key="4">
    <source>
        <dbReference type="EMBL" id="SFO55352.1"/>
    </source>
</evidence>
<protein>
    <submittedName>
        <fullName evidence="4">Uncharacterized protein</fullName>
    </submittedName>
</protein>
<proteinExistence type="predicted"/>
<keyword evidence="1" id="KW-0175">Coiled coil</keyword>
<feature type="coiled-coil region" evidence="1">
    <location>
        <begin position="107"/>
        <end position="141"/>
    </location>
</feature>
<keyword evidence="3" id="KW-0472">Membrane</keyword>
<dbReference type="Proteomes" id="UP000198806">
    <property type="component" value="Unassembled WGS sequence"/>
</dbReference>
<evidence type="ECO:0000313" key="5">
    <source>
        <dbReference type="Proteomes" id="UP000198806"/>
    </source>
</evidence>
<feature type="compositionally biased region" description="Polar residues" evidence="2">
    <location>
        <begin position="164"/>
        <end position="186"/>
    </location>
</feature>
<keyword evidence="5" id="KW-1185">Reference proteome</keyword>
<evidence type="ECO:0000256" key="1">
    <source>
        <dbReference type="SAM" id="Coils"/>
    </source>
</evidence>
<dbReference type="EMBL" id="FOWD01000039">
    <property type="protein sequence ID" value="SFO55352.1"/>
    <property type="molecule type" value="Genomic_DNA"/>
</dbReference>
<dbReference type="STRING" id="1527.SAMN04489757_1394"/>
<feature type="compositionally biased region" description="Basic and acidic residues" evidence="2">
    <location>
        <begin position="187"/>
        <end position="204"/>
    </location>
</feature>
<feature type="transmembrane region" description="Helical" evidence="3">
    <location>
        <begin position="6"/>
        <end position="23"/>
    </location>
</feature>
<organism evidence="4 5">
    <name type="scientific">Anaerocolumna aminovalerica</name>
    <dbReference type="NCBI Taxonomy" id="1527"/>
    <lineage>
        <taxon>Bacteria</taxon>
        <taxon>Bacillati</taxon>
        <taxon>Bacillota</taxon>
        <taxon>Clostridia</taxon>
        <taxon>Lachnospirales</taxon>
        <taxon>Lachnospiraceae</taxon>
        <taxon>Anaerocolumna</taxon>
    </lineage>
</organism>
<gene>
    <name evidence="4" type="ORF">SAMN04489757_1394</name>
</gene>
<reference evidence="4 5" key="1">
    <citation type="submission" date="2016-10" db="EMBL/GenBank/DDBJ databases">
        <authorList>
            <person name="de Groot N.N."/>
        </authorList>
    </citation>
    <scope>NUCLEOTIDE SEQUENCE [LARGE SCALE GENOMIC DNA]</scope>
    <source>
        <strain evidence="4 5">DSM 1283</strain>
    </source>
</reference>
<keyword evidence="3" id="KW-0812">Transmembrane</keyword>
<dbReference type="OrthoDB" id="2086261at2"/>
<accession>A0A1I5I458</accession>
<dbReference type="Pfam" id="PF19610">
    <property type="entry name" value="DUF6115"/>
    <property type="match status" value="1"/>
</dbReference>
<evidence type="ECO:0000256" key="3">
    <source>
        <dbReference type="SAM" id="Phobius"/>
    </source>
</evidence>
<sequence length="246" mass="27564">MTPIEIVLILIGIGFLVISMFLVDKSKNTKEEFNKDGNGPGKLTQEDIEAIKKKVDLILSDVSEEILQTTDDKLSHLSNEKIIAVTDYSNQILEKINQNHEEVIFLYNMLNEKESELKELVKQLQSTKKDLKETALRTANDNRVKANAANGILAKTNVSSQTADKGNLKINNNSNPIAAENYSGSKTNKENQQAEKNQHIEKNPENNNARILELYKQGNSIVEISKFLGLGQGEVKLVIDLFNKKK</sequence>
<name>A0A1I5I458_9FIRM</name>
<dbReference type="RefSeq" id="WP_091688088.1">
    <property type="nucleotide sequence ID" value="NZ_BAABFM010000021.1"/>
</dbReference>
<dbReference type="AlphaFoldDB" id="A0A1I5I458"/>
<dbReference type="InterPro" id="IPR046118">
    <property type="entry name" value="DUF6115"/>
</dbReference>
<feature type="region of interest" description="Disordered" evidence="2">
    <location>
        <begin position="164"/>
        <end position="205"/>
    </location>
</feature>
<evidence type="ECO:0000256" key="2">
    <source>
        <dbReference type="SAM" id="MobiDB-lite"/>
    </source>
</evidence>
<keyword evidence="3" id="KW-1133">Transmembrane helix</keyword>